<name>D3SW04_NATMM</name>
<keyword evidence="2" id="KW-1185">Reference proteome</keyword>
<accession>D3SW04</accession>
<protein>
    <submittedName>
        <fullName evidence="1">Homolog to ISH7-type transposase NmgIRS34</fullName>
    </submittedName>
</protein>
<dbReference type="eggNOG" id="arCOG03902">
    <property type="taxonomic scope" value="Archaea"/>
</dbReference>
<proteinExistence type="predicted"/>
<evidence type="ECO:0000313" key="1">
    <source>
        <dbReference type="EMBL" id="ADD05665.2"/>
    </source>
</evidence>
<reference evidence="2" key="1">
    <citation type="submission" date="2010-02" db="EMBL/GenBank/DDBJ databases">
        <title>Complete sequence of chromosome of Natrialba magadii ATCC 43099.</title>
        <authorList>
            <consortium name="US DOE Joint Genome Institute"/>
            <person name="Lucas S."/>
            <person name="Copeland A."/>
            <person name="Lapidus A."/>
            <person name="Cheng J.-F."/>
            <person name="Bruce D."/>
            <person name="Goodwin L."/>
            <person name="Pitluck S."/>
            <person name="Davenport K."/>
            <person name="Saunders E."/>
            <person name="Detter J.C."/>
            <person name="Han C."/>
            <person name="Tapia R."/>
            <person name="Land M."/>
            <person name="Hauser L."/>
            <person name="Kyrpides N."/>
            <person name="Mikhailova N."/>
            <person name="De Castro R.E."/>
            <person name="Maupin-Furlow J.A."/>
            <person name="Woyke T."/>
        </authorList>
    </citation>
    <scope>NUCLEOTIDE SEQUENCE [LARGE SCALE GENOMIC DNA]</scope>
    <source>
        <strain evidence="2">ATCC 43099 / DSM 3394 / CCM 3739 / CIP 104546 / IAM 13178 / JCM 8861 / NBRC 102185 / NCIMB 2190 / MS3</strain>
    </source>
</reference>
<dbReference type="AlphaFoldDB" id="D3SW04"/>
<dbReference type="PaxDb" id="547559-Nmag_2096"/>
<dbReference type="Proteomes" id="UP000001879">
    <property type="component" value="Chromosome"/>
</dbReference>
<dbReference type="EMBL" id="CP001932">
    <property type="protein sequence ID" value="ADD05665.2"/>
    <property type="molecule type" value="Genomic_DNA"/>
</dbReference>
<sequence length="159" mass="18155">MLHIFSTSCTLGSTNASMLIIDDPTDALTQFYTNRDPREFATKERNGAEVLAEKFRGRWRVETSYRVIKNRFLPQSGSSQIEHRMFLFGYAVLLYNMWTVANAIGADRDDDHDLGEDGKYWKAIVFLSNMIDDPGSLEIGEVPEGELSEFIEMIRKGFT</sequence>
<gene>
    <name evidence="1" type="ordered locus">Nmag_2096</name>
</gene>
<evidence type="ECO:0000313" key="2">
    <source>
        <dbReference type="Proteomes" id="UP000001879"/>
    </source>
</evidence>
<dbReference type="KEGG" id="nmg:Nmag_2096"/>
<organism evidence="1 2">
    <name type="scientific">Natrialba magadii (strain ATCC 43099 / DSM 3394 / CCM 3739 / CIP 104546 / IAM 13178 / JCM 8861 / NBRC 102185 / NCIMB 2190 / MS3)</name>
    <name type="common">Natronobacterium magadii</name>
    <dbReference type="NCBI Taxonomy" id="547559"/>
    <lineage>
        <taxon>Archaea</taxon>
        <taxon>Methanobacteriati</taxon>
        <taxon>Methanobacteriota</taxon>
        <taxon>Stenosarchaea group</taxon>
        <taxon>Halobacteria</taxon>
        <taxon>Halobacteriales</taxon>
        <taxon>Natrialbaceae</taxon>
        <taxon>Natrialba</taxon>
    </lineage>
</organism>
<reference evidence="1 2" key="2">
    <citation type="journal article" date="2012" name="BMC Genomics">
        <title>A comparative genomics perspective on the genetic content of the alkaliphilic haloarchaeon Natrialba magadii ATCC 43099T.</title>
        <authorList>
            <person name="Siddaramappa S."/>
            <person name="Challacombe J.F."/>
            <person name="Decastro R.E."/>
            <person name="Pfeiffer F."/>
            <person name="Sastre D.E."/>
            <person name="Gimenez M.I."/>
            <person name="Paggi R.A."/>
            <person name="Detter J.C."/>
            <person name="Davenport K.W."/>
            <person name="Goodwin L.A."/>
            <person name="Kyrpides N."/>
            <person name="Tapia R."/>
            <person name="Pitluck S."/>
            <person name="Lucas S."/>
            <person name="Woyke T."/>
            <person name="Maupin-Furlow J.A."/>
        </authorList>
    </citation>
    <scope>NUCLEOTIDE SEQUENCE [LARGE SCALE GENOMIC DNA]</scope>
    <source>
        <strain evidence="2">ATCC 43099 / DSM 3394 / CCM 3739 / CIP 104546 / IAM 13178 / JCM 8861 / NBRC 102185 / NCIMB 2190 / MS3</strain>
    </source>
</reference>